<protein>
    <recommendedName>
        <fullName evidence="1">Spore protein YkvP/CgeB glycosyl transferase-like domain-containing protein</fullName>
    </recommendedName>
</protein>
<sequence length="347" mass="39459">MTDVLVVSAVTNASMPAMACVSEFEETILDTFQCDHVRLSEGESIEHGKRYKVVFVVAISFSQLVQMLRKLRKYRLGGKLVAFVFDAFLSRRYMKLPSILREWTSYHKVISSLDCLYTPMLSLVDFYKETLGVEIQFLPIGVDALKYGYGGSEGRWVDVNGYGRQPPEVTRVLSDFYNTGRNGFFYHTNHMKIQMLTDIAQHRAMFWQLLRSSRLALAYSPESFDPDKRFECSFVGQRWFESLAAGCVVVGKRPSATEVDELLDWEDSTIDLPDDAESALEEILGLSKQNDRIEAAARRNHSMVLARHDWRFRIEAMANDFCPQLQAEASAAADKAREAGDRVLNSI</sequence>
<evidence type="ECO:0000313" key="2">
    <source>
        <dbReference type="EMBL" id="PQO45418.1"/>
    </source>
</evidence>
<gene>
    <name evidence="2" type="ORF">C5Y93_13275</name>
</gene>
<name>A0A2S8GLW1_9BACT</name>
<organism evidence="2 3">
    <name type="scientific">Blastopirellula marina</name>
    <dbReference type="NCBI Taxonomy" id="124"/>
    <lineage>
        <taxon>Bacteria</taxon>
        <taxon>Pseudomonadati</taxon>
        <taxon>Planctomycetota</taxon>
        <taxon>Planctomycetia</taxon>
        <taxon>Pirellulales</taxon>
        <taxon>Pirellulaceae</taxon>
        <taxon>Blastopirellula</taxon>
    </lineage>
</organism>
<dbReference type="OrthoDB" id="429264at2"/>
<evidence type="ECO:0000313" key="3">
    <source>
        <dbReference type="Proteomes" id="UP000237819"/>
    </source>
</evidence>
<dbReference type="Pfam" id="PF13524">
    <property type="entry name" value="Glyco_trans_1_2"/>
    <property type="match status" value="1"/>
</dbReference>
<proteinExistence type="predicted"/>
<dbReference type="EMBL" id="PUHZ01000014">
    <property type="protein sequence ID" value="PQO45418.1"/>
    <property type="molecule type" value="Genomic_DNA"/>
</dbReference>
<dbReference type="Proteomes" id="UP000237819">
    <property type="component" value="Unassembled WGS sequence"/>
</dbReference>
<feature type="domain" description="Spore protein YkvP/CgeB glycosyl transferase-like" evidence="1">
    <location>
        <begin position="204"/>
        <end position="317"/>
    </location>
</feature>
<comment type="caution">
    <text evidence="2">The sequence shown here is derived from an EMBL/GenBank/DDBJ whole genome shotgun (WGS) entry which is preliminary data.</text>
</comment>
<dbReference type="InterPro" id="IPR055259">
    <property type="entry name" value="YkvP/CgeB_Glyco_trans-like"/>
</dbReference>
<accession>A0A2S8GLW1</accession>
<dbReference type="AlphaFoldDB" id="A0A2S8GLW1"/>
<evidence type="ECO:0000259" key="1">
    <source>
        <dbReference type="Pfam" id="PF13524"/>
    </source>
</evidence>
<dbReference type="RefSeq" id="WP_105335909.1">
    <property type="nucleotide sequence ID" value="NZ_PUHZ01000014.1"/>
</dbReference>
<reference evidence="2 3" key="1">
    <citation type="submission" date="2018-02" db="EMBL/GenBank/DDBJ databases">
        <title>Comparative genomes isolates from brazilian mangrove.</title>
        <authorList>
            <person name="Araujo J.E."/>
            <person name="Taketani R.G."/>
            <person name="Silva M.C.P."/>
            <person name="Loureco M.V."/>
            <person name="Andreote F.D."/>
        </authorList>
    </citation>
    <scope>NUCLEOTIDE SEQUENCE [LARGE SCALE GENOMIC DNA]</scope>
    <source>
        <strain evidence="2 3">Nap-Phe MGV</strain>
    </source>
</reference>